<dbReference type="GO" id="GO:0016020">
    <property type="term" value="C:membrane"/>
    <property type="evidence" value="ECO:0007669"/>
    <property type="project" value="UniProtKB-SubCell"/>
</dbReference>
<dbReference type="PANTHER" id="PTHR11360:SF234">
    <property type="entry name" value="MFS-TYPE TRANSPORTER DBAD-RELATED"/>
    <property type="match status" value="1"/>
</dbReference>
<feature type="transmembrane region" description="Helical" evidence="4">
    <location>
        <begin position="309"/>
        <end position="331"/>
    </location>
</feature>
<feature type="transmembrane region" description="Helical" evidence="4">
    <location>
        <begin position="113"/>
        <end position="132"/>
    </location>
</feature>
<dbReference type="Gene3D" id="1.20.1250.20">
    <property type="entry name" value="MFS general substrate transporter like domains"/>
    <property type="match status" value="2"/>
</dbReference>
<feature type="compositionally biased region" description="Basic and acidic residues" evidence="3">
    <location>
        <begin position="22"/>
        <end position="41"/>
    </location>
</feature>
<feature type="transmembrane region" description="Helical" evidence="4">
    <location>
        <begin position="272"/>
        <end position="293"/>
    </location>
</feature>
<feature type="transmembrane region" description="Helical" evidence="4">
    <location>
        <begin position="364"/>
        <end position="387"/>
    </location>
</feature>
<dbReference type="GO" id="GO:0022857">
    <property type="term" value="F:transmembrane transporter activity"/>
    <property type="evidence" value="ECO:0007669"/>
    <property type="project" value="InterPro"/>
</dbReference>
<dbReference type="SUPFAM" id="SSF103473">
    <property type="entry name" value="MFS general substrate transporter"/>
    <property type="match status" value="1"/>
</dbReference>
<dbReference type="STRING" id="1077348.A0A2G8RS92"/>
<keyword evidence="4" id="KW-0812">Transmembrane</keyword>
<evidence type="ECO:0000256" key="4">
    <source>
        <dbReference type="SAM" id="Phobius"/>
    </source>
</evidence>
<evidence type="ECO:0000313" key="5">
    <source>
        <dbReference type="EMBL" id="PIL24389.1"/>
    </source>
</evidence>
<feature type="transmembrane region" description="Helical" evidence="4">
    <location>
        <begin position="144"/>
        <end position="167"/>
    </location>
</feature>
<feature type="transmembrane region" description="Helical" evidence="4">
    <location>
        <begin position="231"/>
        <end position="251"/>
    </location>
</feature>
<keyword evidence="4" id="KW-1133">Transmembrane helix</keyword>
<comment type="caution">
    <text evidence="5">The sequence shown here is derived from an EMBL/GenBank/DDBJ whole genome shotgun (WGS) entry which is preliminary data.</text>
</comment>
<sequence length="460" mass="48782">MSEPQRETAGSLAPSLTGTVLEDQRPPMVDKEKGSFDKEVESYDSDDALQSPAAADGLDGQHGVYPDGGFRAWLVCIGCSAGICSTFGLVNAWGVFQAYYTESILAGTPPSTIAWIGSIQYALVFMPGLIVGRIFDRGYTKIPLVLASVILVAATFLTAQCTVYWQFLLCQGIAIGLSSGFIFGIVVGVPAHWFKRRLGLALGITTLGSSIGGTIYPIAVRNLMDKVGFQWTMRILGFLELALCLFTILTVERRLPPKAHRGPLINFSDLKSWSYSLYCLACFTGFLGIYTVLTYIDVSAPLVGVPDDLAFYLVAIANACSAIGRVGGGLLSDRIGPLNVMIPSSFIAGVMTYMWPFVQTTGGYIALAIVYGASSGVFVGLLAVPPARMGNVHDVGSRVGISMSILAIGAVAGPPISGAINTATGSFKFTGIYAGTAVMASIVLLTATKLTINRRLWGRC</sequence>
<dbReference type="InterPro" id="IPR036259">
    <property type="entry name" value="MFS_trans_sf"/>
</dbReference>
<feature type="transmembrane region" description="Helical" evidence="4">
    <location>
        <begin position="399"/>
        <end position="420"/>
    </location>
</feature>
<organism evidence="5 6">
    <name type="scientific">Ganoderma sinense ZZ0214-1</name>
    <dbReference type="NCBI Taxonomy" id="1077348"/>
    <lineage>
        <taxon>Eukaryota</taxon>
        <taxon>Fungi</taxon>
        <taxon>Dikarya</taxon>
        <taxon>Basidiomycota</taxon>
        <taxon>Agaricomycotina</taxon>
        <taxon>Agaricomycetes</taxon>
        <taxon>Polyporales</taxon>
        <taxon>Polyporaceae</taxon>
        <taxon>Ganoderma</taxon>
    </lineage>
</organism>
<feature type="transmembrane region" description="Helical" evidence="4">
    <location>
        <begin position="432"/>
        <end position="452"/>
    </location>
</feature>
<dbReference type="InterPro" id="IPR011701">
    <property type="entry name" value="MFS"/>
</dbReference>
<protein>
    <submittedName>
        <fullName evidence="5">MFS general substrate transporter</fullName>
    </submittedName>
</protein>
<dbReference type="OrthoDB" id="6509908at2759"/>
<feature type="transmembrane region" description="Helical" evidence="4">
    <location>
        <begin position="198"/>
        <end position="219"/>
    </location>
</feature>
<name>A0A2G8RS92_9APHY</name>
<feature type="transmembrane region" description="Helical" evidence="4">
    <location>
        <begin position="72"/>
        <end position="93"/>
    </location>
</feature>
<gene>
    <name evidence="5" type="ORF">GSI_14142</name>
</gene>
<accession>A0A2G8RS92</accession>
<dbReference type="PANTHER" id="PTHR11360">
    <property type="entry name" value="MONOCARBOXYLATE TRANSPORTER"/>
    <property type="match status" value="1"/>
</dbReference>
<evidence type="ECO:0000256" key="1">
    <source>
        <dbReference type="ARBA" id="ARBA00004141"/>
    </source>
</evidence>
<evidence type="ECO:0000256" key="3">
    <source>
        <dbReference type="SAM" id="MobiDB-lite"/>
    </source>
</evidence>
<keyword evidence="4" id="KW-0472">Membrane</keyword>
<feature type="transmembrane region" description="Helical" evidence="4">
    <location>
        <begin position="173"/>
        <end position="191"/>
    </location>
</feature>
<evidence type="ECO:0000313" key="6">
    <source>
        <dbReference type="Proteomes" id="UP000230002"/>
    </source>
</evidence>
<comment type="similarity">
    <text evidence="2">Belongs to the major facilitator superfamily. Monocarboxylate porter (TC 2.A.1.13) family.</text>
</comment>
<keyword evidence="6" id="KW-1185">Reference proteome</keyword>
<dbReference type="EMBL" id="AYKW01000067">
    <property type="protein sequence ID" value="PIL24389.1"/>
    <property type="molecule type" value="Genomic_DNA"/>
</dbReference>
<dbReference type="CDD" id="cd17352">
    <property type="entry name" value="MFS_MCT_SLC16"/>
    <property type="match status" value="1"/>
</dbReference>
<reference evidence="5 6" key="1">
    <citation type="journal article" date="2015" name="Sci. Rep.">
        <title>Chromosome-level genome map provides insights into diverse defense mechanisms in the medicinal fungus Ganoderma sinense.</title>
        <authorList>
            <person name="Zhu Y."/>
            <person name="Xu J."/>
            <person name="Sun C."/>
            <person name="Zhou S."/>
            <person name="Xu H."/>
            <person name="Nelson D.R."/>
            <person name="Qian J."/>
            <person name="Song J."/>
            <person name="Luo H."/>
            <person name="Xiang L."/>
            <person name="Li Y."/>
            <person name="Xu Z."/>
            <person name="Ji A."/>
            <person name="Wang L."/>
            <person name="Lu S."/>
            <person name="Hayward A."/>
            <person name="Sun W."/>
            <person name="Li X."/>
            <person name="Schwartz D.C."/>
            <person name="Wang Y."/>
            <person name="Chen S."/>
        </authorList>
    </citation>
    <scope>NUCLEOTIDE SEQUENCE [LARGE SCALE GENOMIC DNA]</scope>
    <source>
        <strain evidence="5 6">ZZ0214-1</strain>
    </source>
</reference>
<dbReference type="InterPro" id="IPR050327">
    <property type="entry name" value="Proton-linked_MCT"/>
</dbReference>
<dbReference type="Proteomes" id="UP000230002">
    <property type="component" value="Unassembled WGS sequence"/>
</dbReference>
<dbReference type="AlphaFoldDB" id="A0A2G8RS92"/>
<feature type="transmembrane region" description="Helical" evidence="4">
    <location>
        <begin position="338"/>
        <end position="358"/>
    </location>
</feature>
<evidence type="ECO:0000256" key="2">
    <source>
        <dbReference type="ARBA" id="ARBA00006727"/>
    </source>
</evidence>
<feature type="region of interest" description="Disordered" evidence="3">
    <location>
        <begin position="1"/>
        <end position="43"/>
    </location>
</feature>
<proteinExistence type="inferred from homology"/>
<comment type="subcellular location">
    <subcellularLocation>
        <location evidence="1">Membrane</location>
        <topology evidence="1">Multi-pass membrane protein</topology>
    </subcellularLocation>
</comment>
<dbReference type="Pfam" id="PF07690">
    <property type="entry name" value="MFS_1"/>
    <property type="match status" value="1"/>
</dbReference>